<evidence type="ECO:0000313" key="2">
    <source>
        <dbReference type="Proteomes" id="UP000478052"/>
    </source>
</evidence>
<sequence length="96" mass="10933">MTNDNEENNVDNIAATAPLDINGLVRAMLEQNRLREQQMDAIVNKLLDQKRNDLPVVSAVVPNQEQIIPMFTDESRDTNASTEWVNSLKTSSFKWM</sequence>
<proteinExistence type="predicted"/>
<reference evidence="1 2" key="1">
    <citation type="submission" date="2019-08" db="EMBL/GenBank/DDBJ databases">
        <title>Whole genome of Aphis craccivora.</title>
        <authorList>
            <person name="Voronova N.V."/>
            <person name="Shulinski R.S."/>
            <person name="Bandarenka Y.V."/>
            <person name="Zhorov D.G."/>
            <person name="Warner D."/>
        </authorList>
    </citation>
    <scope>NUCLEOTIDE SEQUENCE [LARGE SCALE GENOMIC DNA]</scope>
    <source>
        <strain evidence="1">180601</strain>
        <tissue evidence="1">Whole Body</tissue>
    </source>
</reference>
<keyword evidence="2" id="KW-1185">Reference proteome</keyword>
<name>A0A6G0VS72_APHCR</name>
<dbReference type="AlphaFoldDB" id="A0A6G0VS72"/>
<accession>A0A6G0VS72</accession>
<gene>
    <name evidence="1" type="ORF">FWK35_00035987</name>
</gene>
<evidence type="ECO:0000313" key="1">
    <source>
        <dbReference type="EMBL" id="KAF0707304.1"/>
    </source>
</evidence>
<feature type="non-terminal residue" evidence="1">
    <location>
        <position position="96"/>
    </location>
</feature>
<dbReference type="EMBL" id="VUJU01012592">
    <property type="protein sequence ID" value="KAF0707304.1"/>
    <property type="molecule type" value="Genomic_DNA"/>
</dbReference>
<organism evidence="1 2">
    <name type="scientific">Aphis craccivora</name>
    <name type="common">Cowpea aphid</name>
    <dbReference type="NCBI Taxonomy" id="307492"/>
    <lineage>
        <taxon>Eukaryota</taxon>
        <taxon>Metazoa</taxon>
        <taxon>Ecdysozoa</taxon>
        <taxon>Arthropoda</taxon>
        <taxon>Hexapoda</taxon>
        <taxon>Insecta</taxon>
        <taxon>Pterygota</taxon>
        <taxon>Neoptera</taxon>
        <taxon>Paraneoptera</taxon>
        <taxon>Hemiptera</taxon>
        <taxon>Sternorrhyncha</taxon>
        <taxon>Aphidomorpha</taxon>
        <taxon>Aphidoidea</taxon>
        <taxon>Aphididae</taxon>
        <taxon>Aphidini</taxon>
        <taxon>Aphis</taxon>
        <taxon>Aphis</taxon>
    </lineage>
</organism>
<protein>
    <submittedName>
        <fullName evidence="1">Uncharacterized protein</fullName>
    </submittedName>
</protein>
<comment type="caution">
    <text evidence="1">The sequence shown here is derived from an EMBL/GenBank/DDBJ whole genome shotgun (WGS) entry which is preliminary data.</text>
</comment>
<dbReference type="Proteomes" id="UP000478052">
    <property type="component" value="Unassembled WGS sequence"/>
</dbReference>